<sequence length="534" mass="58335">MADYVVVGGGSAGSALAGRLAMSNTGKVTVLEGGPRDSHPLIHIPAGFVKLLGSKLLYHYKTEAQEGLGGRTPVMPQGAVLGGGGSVNATIYIRGQRADYDTWSSLGAEGWSYADVLPYFRRAEDNDRFSDVYHGTKGPLGVSDLRQVNDLTRAFVRSAQEAGIPFTPDFNGRRQSGVGYNQTTTRNARRCSAAVAYLRPALSSGNLEILTGCFVTRILFEGDRAVGVEYQRNGEMQTIRAEKEVILSAGAVQTPKLLMLSGVGPEDELKRHGIDVRHRLEGIGQNLQDHLEFPAIRYCTGRYGYFGEDTLVRSVRNGLQYLLFKSGPVMSNVTEACAFVNVDDKEEEPNVQLHFVPIVFMDSDQEQIKRAGATINPCVLRPHSRGEIRLRSTNPADHPMIDPRYLSHPEDMRLSIKGLKLAREILAQPAFAPFVEKAEAFPGPDAEDDQTLQSYIRSKGKTVYHPVGTCRMGTDDMAVVDPQLRVRGLRNLRIVDNSIMPTLISGNTNAPAIMIGEKASDLIRGIDPLPPSNA</sequence>
<dbReference type="Pfam" id="PF00732">
    <property type="entry name" value="GMC_oxred_N"/>
    <property type="match status" value="1"/>
</dbReference>
<dbReference type="InterPro" id="IPR036188">
    <property type="entry name" value="FAD/NAD-bd_sf"/>
</dbReference>
<gene>
    <name evidence="7" type="ORF">CEJ86_08635</name>
</gene>
<comment type="similarity">
    <text evidence="2">Belongs to the GMC oxidoreductase family.</text>
</comment>
<dbReference type="PANTHER" id="PTHR11552">
    <property type="entry name" value="GLUCOSE-METHANOL-CHOLINE GMC OXIDOREDUCTASE"/>
    <property type="match status" value="1"/>
</dbReference>
<reference evidence="7 8" key="1">
    <citation type="submission" date="2017-06" db="EMBL/GenBank/DDBJ databases">
        <title>Ensifer strains isolated from leguminous trees and herbs display diverse denitrification phenotypes with some acting as strong N2O sinks.</title>
        <authorList>
            <person name="Woliy K."/>
            <person name="Mania D."/>
            <person name="Bakken L.R."/>
            <person name="Frostegard A."/>
        </authorList>
    </citation>
    <scope>NUCLEOTIDE SEQUENCE [LARGE SCALE GENOMIC DNA]</scope>
    <source>
        <strain evidence="7 8">AC50a</strain>
    </source>
</reference>
<dbReference type="PIRSF" id="PIRSF000137">
    <property type="entry name" value="Alcohol_oxidase"/>
    <property type="match status" value="1"/>
</dbReference>
<dbReference type="Gene3D" id="3.30.560.10">
    <property type="entry name" value="Glucose Oxidase, domain 3"/>
    <property type="match status" value="1"/>
</dbReference>
<dbReference type="GO" id="GO:0016614">
    <property type="term" value="F:oxidoreductase activity, acting on CH-OH group of donors"/>
    <property type="evidence" value="ECO:0007669"/>
    <property type="project" value="InterPro"/>
</dbReference>
<proteinExistence type="inferred from homology"/>
<dbReference type="InterPro" id="IPR007867">
    <property type="entry name" value="GMC_OxRtase_C"/>
</dbReference>
<dbReference type="Pfam" id="PF05199">
    <property type="entry name" value="GMC_oxred_C"/>
    <property type="match status" value="1"/>
</dbReference>
<evidence type="ECO:0000256" key="1">
    <source>
        <dbReference type="ARBA" id="ARBA00001974"/>
    </source>
</evidence>
<evidence type="ECO:0000256" key="5">
    <source>
        <dbReference type="PIRSR" id="PIRSR000137-2"/>
    </source>
</evidence>
<dbReference type="InterPro" id="IPR000172">
    <property type="entry name" value="GMC_OxRdtase_N"/>
</dbReference>
<evidence type="ECO:0000313" key="7">
    <source>
        <dbReference type="EMBL" id="PJR15761.1"/>
    </source>
</evidence>
<feature type="binding site" evidence="5">
    <location>
        <position position="215"/>
    </location>
    <ligand>
        <name>FAD</name>
        <dbReference type="ChEBI" id="CHEBI:57692"/>
    </ligand>
</feature>
<evidence type="ECO:0000256" key="4">
    <source>
        <dbReference type="ARBA" id="ARBA00022827"/>
    </source>
</evidence>
<dbReference type="AlphaFoldDB" id="A0A2J0Z5G3"/>
<dbReference type="PROSITE" id="PS00624">
    <property type="entry name" value="GMC_OXRED_2"/>
    <property type="match status" value="1"/>
</dbReference>
<comment type="cofactor">
    <cofactor evidence="1 5">
        <name>FAD</name>
        <dbReference type="ChEBI" id="CHEBI:57692"/>
    </cofactor>
</comment>
<keyword evidence="4 5" id="KW-0274">FAD</keyword>
<evidence type="ECO:0000256" key="3">
    <source>
        <dbReference type="ARBA" id="ARBA00022630"/>
    </source>
</evidence>
<organism evidence="7 8">
    <name type="scientific">Rhizobium meliloti</name>
    <name type="common">Ensifer meliloti</name>
    <name type="synonym">Sinorhizobium meliloti</name>
    <dbReference type="NCBI Taxonomy" id="382"/>
    <lineage>
        <taxon>Bacteria</taxon>
        <taxon>Pseudomonadati</taxon>
        <taxon>Pseudomonadota</taxon>
        <taxon>Alphaproteobacteria</taxon>
        <taxon>Hyphomicrobiales</taxon>
        <taxon>Rhizobiaceae</taxon>
        <taxon>Sinorhizobium/Ensifer group</taxon>
        <taxon>Sinorhizobium</taxon>
    </lineage>
</organism>
<evidence type="ECO:0000313" key="8">
    <source>
        <dbReference type="Proteomes" id="UP000231987"/>
    </source>
</evidence>
<dbReference type="RefSeq" id="WP_100671136.1">
    <property type="nucleotide sequence ID" value="NZ_NJGD01000003.1"/>
</dbReference>
<feature type="domain" description="Glucose-methanol-choline oxidoreductase N-terminal" evidence="6">
    <location>
        <begin position="250"/>
        <end position="264"/>
    </location>
</feature>
<dbReference type="SUPFAM" id="SSF51905">
    <property type="entry name" value="FAD/NAD(P)-binding domain"/>
    <property type="match status" value="1"/>
</dbReference>
<feature type="binding site" evidence="5">
    <location>
        <position position="80"/>
    </location>
    <ligand>
        <name>FAD</name>
        <dbReference type="ChEBI" id="CHEBI:57692"/>
    </ligand>
</feature>
<keyword evidence="3" id="KW-0285">Flavoprotein</keyword>
<name>A0A2J0Z5G3_RHIML</name>
<accession>A0A2J0Z5G3</accession>
<evidence type="ECO:0000259" key="6">
    <source>
        <dbReference type="PROSITE" id="PS00624"/>
    </source>
</evidence>
<dbReference type="EMBL" id="NJGD01000003">
    <property type="protein sequence ID" value="PJR15761.1"/>
    <property type="molecule type" value="Genomic_DNA"/>
</dbReference>
<dbReference type="InterPro" id="IPR012132">
    <property type="entry name" value="GMC_OxRdtase"/>
</dbReference>
<protein>
    <submittedName>
        <fullName evidence="7">Sorbosone dehydrogenase</fullName>
    </submittedName>
</protein>
<dbReference type="GO" id="GO:0050660">
    <property type="term" value="F:flavin adenine dinucleotide binding"/>
    <property type="evidence" value="ECO:0007669"/>
    <property type="project" value="InterPro"/>
</dbReference>
<comment type="caution">
    <text evidence="7">The sequence shown here is derived from an EMBL/GenBank/DDBJ whole genome shotgun (WGS) entry which is preliminary data.</text>
</comment>
<dbReference type="Gene3D" id="3.50.50.60">
    <property type="entry name" value="FAD/NAD(P)-binding domain"/>
    <property type="match status" value="1"/>
</dbReference>
<dbReference type="Proteomes" id="UP000231987">
    <property type="component" value="Unassembled WGS sequence"/>
</dbReference>
<dbReference type="SUPFAM" id="SSF54373">
    <property type="entry name" value="FAD-linked reductases, C-terminal domain"/>
    <property type="match status" value="1"/>
</dbReference>
<dbReference type="PANTHER" id="PTHR11552:SF147">
    <property type="entry name" value="CHOLINE DEHYDROGENASE, MITOCHONDRIAL"/>
    <property type="match status" value="1"/>
</dbReference>
<evidence type="ECO:0000256" key="2">
    <source>
        <dbReference type="ARBA" id="ARBA00010790"/>
    </source>
</evidence>